<dbReference type="PROSITE" id="PS01031">
    <property type="entry name" value="SHSP"/>
    <property type="match status" value="1"/>
</dbReference>
<dbReference type="PANTHER" id="PTHR11527">
    <property type="entry name" value="HEAT-SHOCK PROTEIN 20 FAMILY MEMBER"/>
    <property type="match status" value="1"/>
</dbReference>
<evidence type="ECO:0000256" key="1">
    <source>
        <dbReference type="PROSITE-ProRule" id="PRU00285"/>
    </source>
</evidence>
<evidence type="ECO:0000259" key="3">
    <source>
        <dbReference type="PROSITE" id="PS01031"/>
    </source>
</evidence>
<gene>
    <name evidence="4" type="ORF">ABT317_15995</name>
</gene>
<dbReference type="Proteomes" id="UP001458415">
    <property type="component" value="Unassembled WGS sequence"/>
</dbReference>
<feature type="domain" description="SHSP" evidence="3">
    <location>
        <begin position="23"/>
        <end position="134"/>
    </location>
</feature>
<dbReference type="InterPro" id="IPR002068">
    <property type="entry name" value="A-crystallin/Hsp20_dom"/>
</dbReference>
<name>A0ABV1W2P9_9ACTN</name>
<protein>
    <submittedName>
        <fullName evidence="4">Hsp20/alpha crystallin family protein</fullName>
    </submittedName>
</protein>
<dbReference type="Pfam" id="PF00011">
    <property type="entry name" value="HSP20"/>
    <property type="match status" value="1"/>
</dbReference>
<evidence type="ECO:0000313" key="5">
    <source>
        <dbReference type="Proteomes" id="UP001458415"/>
    </source>
</evidence>
<reference evidence="4 5" key="1">
    <citation type="submission" date="2024-06" db="EMBL/GenBank/DDBJ databases">
        <title>The Natural Products Discovery Center: Release of the First 8490 Sequenced Strains for Exploring Actinobacteria Biosynthetic Diversity.</title>
        <authorList>
            <person name="Kalkreuter E."/>
            <person name="Kautsar S.A."/>
            <person name="Yang D."/>
            <person name="Bader C.D."/>
            <person name="Teijaro C.N."/>
            <person name="Fluegel L."/>
            <person name="Davis C.M."/>
            <person name="Simpson J.R."/>
            <person name="Lauterbach L."/>
            <person name="Steele A.D."/>
            <person name="Gui C."/>
            <person name="Meng S."/>
            <person name="Li G."/>
            <person name="Viehrig K."/>
            <person name="Ye F."/>
            <person name="Su P."/>
            <person name="Kiefer A.F."/>
            <person name="Nichols A."/>
            <person name="Cepeda A.J."/>
            <person name="Yan W."/>
            <person name="Fan B."/>
            <person name="Jiang Y."/>
            <person name="Adhikari A."/>
            <person name="Zheng C.-J."/>
            <person name="Schuster L."/>
            <person name="Cowan T.M."/>
            <person name="Smanski M.J."/>
            <person name="Chevrette M.G."/>
            <person name="De Carvalho L.P.S."/>
            <person name="Shen B."/>
        </authorList>
    </citation>
    <scope>NUCLEOTIDE SEQUENCE [LARGE SCALE GENOMIC DNA]</scope>
    <source>
        <strain evidence="4 5">NPDC000634</strain>
    </source>
</reference>
<dbReference type="EMBL" id="JBEPCU010000237">
    <property type="protein sequence ID" value="MER6978469.1"/>
    <property type="molecule type" value="Genomic_DNA"/>
</dbReference>
<dbReference type="CDD" id="cd06464">
    <property type="entry name" value="ACD_sHsps-like"/>
    <property type="match status" value="1"/>
</dbReference>
<proteinExistence type="inferred from homology"/>
<evidence type="ECO:0000256" key="2">
    <source>
        <dbReference type="RuleBase" id="RU003616"/>
    </source>
</evidence>
<sequence>MAALIRTDPFRDLDRLTQQMFGTLARPAVMPIDAYQSGDAFVVHFDLPGVDLDSVDLNVERNVLTVRAERPGPDAKERDLLVAERPHGVLSRQLLLGDALDLEKITAHYDAGVLTLNIPVMREAKPRRIEISRKDAESKQIES</sequence>
<dbReference type="InterPro" id="IPR008978">
    <property type="entry name" value="HSP20-like_chaperone"/>
</dbReference>
<evidence type="ECO:0000313" key="4">
    <source>
        <dbReference type="EMBL" id="MER6978469.1"/>
    </source>
</evidence>
<comment type="similarity">
    <text evidence="1 2">Belongs to the small heat shock protein (HSP20) family.</text>
</comment>
<dbReference type="Gene3D" id="2.60.40.790">
    <property type="match status" value="1"/>
</dbReference>
<dbReference type="RefSeq" id="WP_086729427.1">
    <property type="nucleotide sequence ID" value="NZ_MUBM01000310.1"/>
</dbReference>
<keyword evidence="5" id="KW-1185">Reference proteome</keyword>
<dbReference type="InterPro" id="IPR031107">
    <property type="entry name" value="Small_HSP"/>
</dbReference>
<accession>A0ABV1W2P9</accession>
<dbReference type="SUPFAM" id="SSF49764">
    <property type="entry name" value="HSP20-like chaperones"/>
    <property type="match status" value="1"/>
</dbReference>
<comment type="caution">
    <text evidence="4">The sequence shown here is derived from an EMBL/GenBank/DDBJ whole genome shotgun (WGS) entry which is preliminary data.</text>
</comment>
<organism evidence="4 5">
    <name type="scientific">Streptomyces carpinensis</name>
    <dbReference type="NCBI Taxonomy" id="66369"/>
    <lineage>
        <taxon>Bacteria</taxon>
        <taxon>Bacillati</taxon>
        <taxon>Actinomycetota</taxon>
        <taxon>Actinomycetes</taxon>
        <taxon>Kitasatosporales</taxon>
        <taxon>Streptomycetaceae</taxon>
        <taxon>Streptomyces</taxon>
    </lineage>
</organism>